<dbReference type="OMA" id="QLCICAL"/>
<accession>A0A0V1C9L6</accession>
<keyword evidence="2" id="KW-0472">Membrane</keyword>
<feature type="region of interest" description="Disordered" evidence="1">
    <location>
        <begin position="1"/>
        <end position="23"/>
    </location>
</feature>
<keyword evidence="2" id="KW-1133">Transmembrane helix</keyword>
<gene>
    <name evidence="3" type="ORF">T03_12043</name>
</gene>
<dbReference type="Proteomes" id="UP000054653">
    <property type="component" value="Unassembled WGS sequence"/>
</dbReference>
<feature type="compositionally biased region" description="Low complexity" evidence="1">
    <location>
        <begin position="1"/>
        <end position="13"/>
    </location>
</feature>
<protein>
    <submittedName>
        <fullName evidence="3">Uncharacterized protein</fullName>
    </submittedName>
</protein>
<feature type="transmembrane region" description="Helical" evidence="2">
    <location>
        <begin position="621"/>
        <end position="642"/>
    </location>
</feature>
<feature type="compositionally biased region" description="Low complexity" evidence="1">
    <location>
        <begin position="372"/>
        <end position="383"/>
    </location>
</feature>
<feature type="compositionally biased region" description="Polar residues" evidence="1">
    <location>
        <begin position="358"/>
        <end position="371"/>
    </location>
</feature>
<comment type="caution">
    <text evidence="3">The sequence shown here is derived from an EMBL/GenBank/DDBJ whole genome shotgun (WGS) entry which is preliminary data.</text>
</comment>
<organism evidence="3 4">
    <name type="scientific">Trichinella britovi</name>
    <name type="common">Parasitic roundworm</name>
    <dbReference type="NCBI Taxonomy" id="45882"/>
    <lineage>
        <taxon>Eukaryota</taxon>
        <taxon>Metazoa</taxon>
        <taxon>Ecdysozoa</taxon>
        <taxon>Nematoda</taxon>
        <taxon>Enoplea</taxon>
        <taxon>Dorylaimia</taxon>
        <taxon>Trichinellida</taxon>
        <taxon>Trichinellidae</taxon>
        <taxon>Trichinella</taxon>
    </lineage>
</organism>
<evidence type="ECO:0000313" key="4">
    <source>
        <dbReference type="Proteomes" id="UP000054653"/>
    </source>
</evidence>
<name>A0A0V1C9L6_TRIBR</name>
<dbReference type="AlphaFoldDB" id="A0A0V1C9L6"/>
<reference evidence="3 4" key="1">
    <citation type="submission" date="2015-01" db="EMBL/GenBank/DDBJ databases">
        <title>Evolution of Trichinella species and genotypes.</title>
        <authorList>
            <person name="Korhonen P.K."/>
            <person name="Edoardo P."/>
            <person name="Giuseppe L.R."/>
            <person name="Gasser R.B."/>
        </authorList>
    </citation>
    <scope>NUCLEOTIDE SEQUENCE [LARGE SCALE GENOMIC DNA]</scope>
    <source>
        <strain evidence="3">ISS120</strain>
    </source>
</reference>
<proteinExistence type="predicted"/>
<evidence type="ECO:0000256" key="2">
    <source>
        <dbReference type="SAM" id="Phobius"/>
    </source>
</evidence>
<dbReference type="EMBL" id="JYDI01000314">
    <property type="protein sequence ID" value="KRY46011.1"/>
    <property type="molecule type" value="Genomic_DNA"/>
</dbReference>
<sequence length="667" mass="73269">MSSTSDVDSKSTSGKIGIVENEHLDKEKRLGPLKFIDGDSESLKGEEVKKFLEEVAIIEAEEVFEKASWSIDISENTTSDIKVSRALEEIGIFASVSSSIEDSVIDDTVPTYSQNFGMSACSYLSGISQLRDISFLDFGSQTAESSEDATTASEGILFEEQNSEQESSEGIIASEVDEDGKRDYTDVLTVEAQHFQEMKNSEGKPTMIANCQNEKSAKKANAASEKRGIPKETVCDNQNVLVRNSLLRSILLIYAIDYAFAKAESINELNKMSMDQLAGTDMKHEPNKGSKIEQSDCDAQGALKEVLPNEVQNINKEKGIEEASLITAVDVASKNINKSDTVSGEEKYVEMPNSIEESASLQGSSITADGMSSTSDVDSKSTSGKIGIVENEHLDKEKRLGPLKFIDGDSESLKGEEVKKFLEEVAIIEAEEVFEKASWSIDISENTTSDIKVSRALEEIGIFASVSSSIEDSVIDDTVPTYSQNFGMSACSYLSGISQLRDISFLDFGSQTAESSEDATTASEGILFEEQNSEQESSEGIIASEVDEDGKRDYTDVLTVEAQHFQEMKNSEGKPTMIANCQNEKSAKKANAASEKRGIPKETVCDNQNVLVRNSLLRSILLIYAIDYAFAVLIFFLCLRIINGWSFLLMFYMNALLWLNEDLHFQK</sequence>
<keyword evidence="2" id="KW-0812">Transmembrane</keyword>
<feature type="region of interest" description="Disordered" evidence="1">
    <location>
        <begin position="358"/>
        <end position="383"/>
    </location>
</feature>
<evidence type="ECO:0000313" key="3">
    <source>
        <dbReference type="EMBL" id="KRY46011.1"/>
    </source>
</evidence>
<keyword evidence="4" id="KW-1185">Reference proteome</keyword>
<evidence type="ECO:0000256" key="1">
    <source>
        <dbReference type="SAM" id="MobiDB-lite"/>
    </source>
</evidence>